<dbReference type="GO" id="GO:0004553">
    <property type="term" value="F:hydrolase activity, hydrolyzing O-glycosyl compounds"/>
    <property type="evidence" value="ECO:0007669"/>
    <property type="project" value="InterPro"/>
</dbReference>
<keyword evidence="1" id="KW-0812">Transmembrane</keyword>
<feature type="transmembrane region" description="Helical" evidence="1">
    <location>
        <begin position="344"/>
        <end position="365"/>
    </location>
</feature>
<sequence length="408" mass="44283">MRGLFTASLVFSVLWTPQYATADDAALCSIPPSTYAGAKLQFPQFQFAIEQLEHRGTATWYTDREINGEHVKVAERLVEACDNSTRLTAVIYGLPNKDCEAGYSSGGNNTNSTQYEAFVSALAEVVGDRKALYILEPDAVGLLGSGPDSCAEKFGYRDNLKRAIRILAKNPNADIYLDVGFWRLADPVKADAIAKIVRNITSAGRVKGITLNTSNYQGTNAMVQMCNNFQTAYGSKDLGCIIDTSRNYNAYNGSEWCNVRSGGIGHPPTSKTGIDNIDYFVWVKPPGESDGECDGDDHTSDAMVGPEAGLFFPEEFELLWDQGYFVQEEGMPSFGSDDSSSQSAGVIVATCLAVVVVVVVGGIWFKCHRFSPSNTEKPVSPAFTTIVTTPRRNSLRSLGSAPSLEFKV</sequence>
<evidence type="ECO:0000313" key="3">
    <source>
        <dbReference type="EMBL" id="TMW55468.1"/>
    </source>
</evidence>
<protein>
    <recommendedName>
        <fullName evidence="5">Glycoside hydrolase</fullName>
    </recommendedName>
</protein>
<accession>A0A8K1FE32</accession>
<feature type="signal peptide" evidence="2">
    <location>
        <begin position="1"/>
        <end position="22"/>
    </location>
</feature>
<keyword evidence="1" id="KW-1133">Transmembrane helix</keyword>
<evidence type="ECO:0008006" key="5">
    <source>
        <dbReference type="Google" id="ProtNLM"/>
    </source>
</evidence>
<dbReference type="Proteomes" id="UP000794436">
    <property type="component" value="Unassembled WGS sequence"/>
</dbReference>
<evidence type="ECO:0000313" key="4">
    <source>
        <dbReference type="Proteomes" id="UP000794436"/>
    </source>
</evidence>
<keyword evidence="2" id="KW-0732">Signal</keyword>
<dbReference type="PANTHER" id="PTHR34876">
    <property type="match status" value="1"/>
</dbReference>
<dbReference type="EMBL" id="SPLM01000147">
    <property type="protein sequence ID" value="TMW55468.1"/>
    <property type="molecule type" value="Genomic_DNA"/>
</dbReference>
<dbReference type="GO" id="GO:0030245">
    <property type="term" value="P:cellulose catabolic process"/>
    <property type="evidence" value="ECO:0007669"/>
    <property type="project" value="InterPro"/>
</dbReference>
<keyword evidence="1" id="KW-0472">Membrane</keyword>
<dbReference type="InterPro" id="IPR036434">
    <property type="entry name" value="Beta_cellobiohydrolase_sf"/>
</dbReference>
<evidence type="ECO:0000256" key="1">
    <source>
        <dbReference type="SAM" id="Phobius"/>
    </source>
</evidence>
<dbReference type="SUPFAM" id="SSF51989">
    <property type="entry name" value="Glycosyl hydrolases family 6, cellulases"/>
    <property type="match status" value="1"/>
</dbReference>
<evidence type="ECO:0000256" key="2">
    <source>
        <dbReference type="SAM" id="SignalP"/>
    </source>
</evidence>
<name>A0A8K1FE32_PYTOL</name>
<dbReference type="PANTHER" id="PTHR34876:SF4">
    <property type="entry name" value="1,4-BETA-D-GLUCAN CELLOBIOHYDROLASE C-RELATED"/>
    <property type="match status" value="1"/>
</dbReference>
<dbReference type="AlphaFoldDB" id="A0A8K1FE32"/>
<dbReference type="Pfam" id="PF01341">
    <property type="entry name" value="Glyco_hydro_6"/>
    <property type="match status" value="1"/>
</dbReference>
<reference evidence="3" key="1">
    <citation type="submission" date="2019-03" db="EMBL/GenBank/DDBJ databases">
        <title>Long read genome sequence of the mycoparasitic Pythium oligandrum ATCC 38472 isolated from sugarbeet rhizosphere.</title>
        <authorList>
            <person name="Gaulin E."/>
        </authorList>
    </citation>
    <scope>NUCLEOTIDE SEQUENCE</scope>
    <source>
        <strain evidence="3">ATCC 38472_TT</strain>
    </source>
</reference>
<dbReference type="OrthoDB" id="64893at2759"/>
<organism evidence="3 4">
    <name type="scientific">Pythium oligandrum</name>
    <name type="common">Mycoparasitic fungus</name>
    <dbReference type="NCBI Taxonomy" id="41045"/>
    <lineage>
        <taxon>Eukaryota</taxon>
        <taxon>Sar</taxon>
        <taxon>Stramenopiles</taxon>
        <taxon>Oomycota</taxon>
        <taxon>Peronosporomycetes</taxon>
        <taxon>Pythiales</taxon>
        <taxon>Pythiaceae</taxon>
        <taxon>Pythium</taxon>
    </lineage>
</organism>
<gene>
    <name evidence="3" type="ORF">Poli38472_010350</name>
</gene>
<comment type="caution">
    <text evidence="3">The sequence shown here is derived from an EMBL/GenBank/DDBJ whole genome shotgun (WGS) entry which is preliminary data.</text>
</comment>
<proteinExistence type="predicted"/>
<dbReference type="PRINTS" id="PR00733">
    <property type="entry name" value="GLHYDRLASE6"/>
</dbReference>
<dbReference type="Gene3D" id="3.20.20.40">
    <property type="entry name" value="1, 4-beta cellobiohydrolase"/>
    <property type="match status" value="1"/>
</dbReference>
<feature type="chain" id="PRO_5035468603" description="Glycoside hydrolase" evidence="2">
    <location>
        <begin position="23"/>
        <end position="408"/>
    </location>
</feature>
<dbReference type="InterPro" id="IPR016288">
    <property type="entry name" value="Beta_cellobiohydrolase"/>
</dbReference>
<keyword evidence="4" id="KW-1185">Reference proteome</keyword>